<keyword evidence="3" id="KW-1185">Reference proteome</keyword>
<reference evidence="2 3" key="1">
    <citation type="submission" date="2024-09" db="EMBL/GenBank/DDBJ databases">
        <authorList>
            <person name="Sun Q."/>
            <person name="Mori K."/>
        </authorList>
    </citation>
    <scope>NUCLEOTIDE SEQUENCE [LARGE SCALE GENOMIC DNA]</scope>
    <source>
        <strain evidence="2 3">JCM 12520</strain>
    </source>
</reference>
<name>A0ABV5VZE0_9BACL</name>
<dbReference type="RefSeq" id="WP_344901435.1">
    <property type="nucleotide sequence ID" value="NZ_BAAAYO010000001.1"/>
</dbReference>
<evidence type="ECO:0000313" key="3">
    <source>
        <dbReference type="Proteomes" id="UP001589619"/>
    </source>
</evidence>
<comment type="caution">
    <text evidence="2">The sequence shown here is derived from an EMBL/GenBank/DDBJ whole genome shotgun (WGS) entry which is preliminary data.</text>
</comment>
<organism evidence="2 3">
    <name type="scientific">Paenibacillus hodogayensis</name>
    <dbReference type="NCBI Taxonomy" id="279208"/>
    <lineage>
        <taxon>Bacteria</taxon>
        <taxon>Bacillati</taxon>
        <taxon>Bacillota</taxon>
        <taxon>Bacilli</taxon>
        <taxon>Bacillales</taxon>
        <taxon>Paenibacillaceae</taxon>
        <taxon>Paenibacillus</taxon>
    </lineage>
</organism>
<feature type="compositionally biased region" description="Basic and acidic residues" evidence="1">
    <location>
        <begin position="1"/>
        <end position="10"/>
    </location>
</feature>
<evidence type="ECO:0000256" key="1">
    <source>
        <dbReference type="SAM" id="MobiDB-lite"/>
    </source>
</evidence>
<dbReference type="Proteomes" id="UP001589619">
    <property type="component" value="Unassembled WGS sequence"/>
</dbReference>
<sequence>MTMPKAEKDLPCSTAPARQEVRPEVWALTGEESRQAETASSAAPHEAAIRPVYAGGSRSACGVSGNAGKADIVGAAAGASAAAGPTADACRSGNGAARGSIGAQRRVLARGGPGSRNRELCVRA</sequence>
<accession>A0ABV5VZE0</accession>
<gene>
    <name evidence="2" type="ORF">ACFFNY_17825</name>
</gene>
<proteinExistence type="predicted"/>
<feature type="region of interest" description="Disordered" evidence="1">
    <location>
        <begin position="1"/>
        <end position="22"/>
    </location>
</feature>
<evidence type="ECO:0000313" key="2">
    <source>
        <dbReference type="EMBL" id="MFB9753428.1"/>
    </source>
</evidence>
<dbReference type="EMBL" id="JBHMAG010000012">
    <property type="protein sequence ID" value="MFB9753428.1"/>
    <property type="molecule type" value="Genomic_DNA"/>
</dbReference>
<protein>
    <submittedName>
        <fullName evidence="2">Uncharacterized protein</fullName>
    </submittedName>
</protein>